<comment type="caution">
    <text evidence="1">The sequence shown here is derived from an EMBL/GenBank/DDBJ whole genome shotgun (WGS) entry which is preliminary data.</text>
</comment>
<keyword evidence="2" id="KW-1185">Reference proteome</keyword>
<dbReference type="OrthoDB" id="7927072at2"/>
<evidence type="ECO:0000313" key="1">
    <source>
        <dbReference type="EMBL" id="ENN90499.1"/>
    </source>
</evidence>
<dbReference type="Proteomes" id="UP000014038">
    <property type="component" value="Chromosome"/>
</dbReference>
<name>N6UD13_9HYPH</name>
<dbReference type="PATRIC" id="fig|1094491.5.peg.1147"/>
<organism evidence="1 2">
    <name type="scientific">Bartonella bovis 91-4</name>
    <dbReference type="NCBI Taxonomy" id="1094491"/>
    <lineage>
        <taxon>Bacteria</taxon>
        <taxon>Pseudomonadati</taxon>
        <taxon>Pseudomonadota</taxon>
        <taxon>Alphaproteobacteria</taxon>
        <taxon>Hyphomicrobiales</taxon>
        <taxon>Bartonellaceae</taxon>
        <taxon>Bartonella</taxon>
    </lineage>
</organism>
<evidence type="ECO:0000313" key="2">
    <source>
        <dbReference type="Proteomes" id="UP000014038"/>
    </source>
</evidence>
<dbReference type="EMBL" id="AGWA01000018">
    <property type="protein sequence ID" value="ENN90499.1"/>
    <property type="molecule type" value="Genomic_DNA"/>
</dbReference>
<dbReference type="RefSeq" id="WP_010701564.1">
    <property type="nucleotide sequence ID" value="NZ_CM001844.1"/>
</dbReference>
<dbReference type="AlphaFoldDB" id="N6UD13"/>
<dbReference type="STRING" id="1094491.BBbe_10530"/>
<proteinExistence type="predicted"/>
<accession>N6UD13</accession>
<dbReference type="HOGENOM" id="CLU_2022183_0_0_5"/>
<sequence length="122" mass="12701">MKIKKEIVVDGSGSSVTLNGVLKGFERGEVKVSNEGMVVFEKGVEGIEGMKVKINDGGGTVRLMKDVAFNSVGGAGIKIEGNKGTASVMGMGSGKTVTMTVNGTGVGVMVYRWMGRGRLMLL</sequence>
<protein>
    <submittedName>
        <fullName evidence="1">Uncharacterized protein</fullName>
    </submittedName>
</protein>
<reference evidence="1 2" key="1">
    <citation type="journal article" date="2013" name="PLoS Genet.">
        <title>A gene transfer agent and a dynamic repertoire of secretion systems hold the keys to the explosive radiation of the emerging pathogen Bartonella.</title>
        <authorList>
            <person name="Guy L."/>
            <person name="Nystedt B."/>
            <person name="Toft C."/>
            <person name="Zaremba-Niedzwiedzka K."/>
            <person name="Berglund E.C."/>
            <person name="Granberg F."/>
            <person name="Naslund K."/>
            <person name="Eriksson A.S."/>
            <person name="Andersson S.G."/>
        </authorList>
    </citation>
    <scope>NUCLEOTIDE SEQUENCE [LARGE SCALE GENOMIC DNA]</scope>
    <source>
        <strain evidence="1 2">91-4</strain>
    </source>
</reference>
<gene>
    <name evidence="1" type="ORF">BBbe_10530</name>
</gene>